<organism evidence="14 15">
    <name type="scientific">Xenopus laevis</name>
    <name type="common">African clawed frog</name>
    <dbReference type="NCBI Taxonomy" id="8355"/>
    <lineage>
        <taxon>Eukaryota</taxon>
        <taxon>Metazoa</taxon>
        <taxon>Chordata</taxon>
        <taxon>Craniata</taxon>
        <taxon>Vertebrata</taxon>
        <taxon>Euteleostomi</taxon>
        <taxon>Amphibia</taxon>
        <taxon>Batrachia</taxon>
        <taxon>Anura</taxon>
        <taxon>Pipoidea</taxon>
        <taxon>Pipidae</taxon>
        <taxon>Xenopodinae</taxon>
        <taxon>Xenopus</taxon>
        <taxon>Xenopus</taxon>
    </lineage>
</organism>
<evidence type="ECO:0000256" key="13">
    <source>
        <dbReference type="RuleBase" id="RU362091"/>
    </source>
</evidence>
<evidence type="ECO:0000313" key="15">
    <source>
        <dbReference type="RefSeq" id="XP_018103268.2"/>
    </source>
</evidence>
<evidence type="ECO:0000256" key="7">
    <source>
        <dbReference type="ARBA" id="ARBA00022989"/>
    </source>
</evidence>
<keyword evidence="12" id="KW-0739">Sodium transport</keyword>
<dbReference type="CTD" id="108708751"/>
<evidence type="ECO:0000256" key="11">
    <source>
        <dbReference type="ARBA" id="ARBA00023180"/>
    </source>
</evidence>
<dbReference type="FunFam" id="1.20.1730.10:FF:000032">
    <property type="entry name" value="Uncharacterized protein"/>
    <property type="match status" value="1"/>
</dbReference>
<dbReference type="OrthoDB" id="546820at2759"/>
<evidence type="ECO:0000256" key="8">
    <source>
        <dbReference type="ARBA" id="ARBA00023053"/>
    </source>
</evidence>
<reference evidence="15" key="1">
    <citation type="submission" date="2025-08" db="UniProtKB">
        <authorList>
            <consortium name="RefSeq"/>
        </authorList>
    </citation>
    <scope>IDENTIFICATION</scope>
    <source>
        <strain evidence="15">J_2021</strain>
        <tissue evidence="15">Erythrocytes</tissue>
    </source>
</reference>
<evidence type="ECO:0000256" key="6">
    <source>
        <dbReference type="ARBA" id="ARBA00022979"/>
    </source>
</evidence>
<proteinExistence type="inferred from homology"/>
<dbReference type="RefSeq" id="XP_018103268.2">
    <property type="nucleotide sequence ID" value="XM_018247779.2"/>
</dbReference>
<dbReference type="Gene3D" id="1.20.1730.10">
    <property type="entry name" value="Sodium/glucose cotransporter"/>
    <property type="match status" value="1"/>
</dbReference>
<evidence type="ECO:0000256" key="9">
    <source>
        <dbReference type="ARBA" id="ARBA00023065"/>
    </source>
</evidence>
<keyword evidence="11" id="KW-0325">Glycoprotein</keyword>
<keyword evidence="6" id="KW-0530">Neurotransmitter biosynthesis</keyword>
<dbReference type="KEGG" id="xla:108708751"/>
<evidence type="ECO:0000256" key="3">
    <source>
        <dbReference type="ARBA" id="ARBA00022448"/>
    </source>
</evidence>
<evidence type="ECO:0000256" key="5">
    <source>
        <dbReference type="ARBA" id="ARBA00022847"/>
    </source>
</evidence>
<keyword evidence="10" id="KW-0472">Membrane</keyword>
<dbReference type="InterPro" id="IPR038377">
    <property type="entry name" value="Na/Glc_symporter_sf"/>
</dbReference>
<dbReference type="InterPro" id="IPR052244">
    <property type="entry name" value="Choline_transporter"/>
</dbReference>
<evidence type="ECO:0000256" key="2">
    <source>
        <dbReference type="ARBA" id="ARBA00006434"/>
    </source>
</evidence>
<keyword evidence="7" id="KW-1133">Transmembrane helix</keyword>
<comment type="similarity">
    <text evidence="2 13">Belongs to the sodium:solute symporter (SSF) (TC 2.A.21) family.</text>
</comment>
<comment type="subcellular location">
    <subcellularLocation>
        <location evidence="1">Membrane</location>
        <topology evidence="1">Multi-pass membrane protein</topology>
    </subcellularLocation>
</comment>
<dbReference type="GO" id="GO:0015871">
    <property type="term" value="P:choline transport"/>
    <property type="evidence" value="ECO:0000318"/>
    <property type="project" value="GO_Central"/>
</dbReference>
<evidence type="ECO:0000256" key="1">
    <source>
        <dbReference type="ARBA" id="ARBA00004141"/>
    </source>
</evidence>
<sequence length="569" mass="62297">MLSLSRNHYLSFLTLPNRFPFLQQSDISPCLTMALNVPGLVAVIFFYAMTLLTGLWAAWKAKKSEKNKKQTEVAIVGGRNLNVFVGLFTTTATWVGGAYINGTAEIVYLPSRGLAWVHAPLGFAATFIIGALFFVKPMRSKNYVTMMDPLQETFGNTMGSILFLPPLLGDVFWFASILASLGATVSVILDVKGSVSIIISACTVIIYTLLGGLYSVAYTDVIQLLFMIISLWICVPFALLNSASENIAYTAVNALYQAPWIGKIQPGYIGRWLDDFAYLSLGGIAWQTYFQRVLAASSSKKAMVTSYLSGLLCAVMGVPSILIGAIAVSTDWNQTSYGLPTPYERRESNMILPLVLQYLCPTYVSVAGLGAIAAAVMSSADSSLLSASSMFSYNIYKRLLRKKASEREVLWVMRLSMVLLGSAGTGLAFLSNSVYDMWFLSGELVYAILFPQLCCALFIPGTNTYGSAAGFILGFVLRLLGGESALKIPPVLHYPGCILVDGVFIQQFPFKTFTMTVSLITIVVVSYLAEFLFMKKILPPQLDVCNVFRKETSRLSQQELEEQASLQKT</sequence>
<dbReference type="GO" id="GO:0005886">
    <property type="term" value="C:plasma membrane"/>
    <property type="evidence" value="ECO:0000318"/>
    <property type="project" value="GO_Central"/>
</dbReference>
<dbReference type="Proteomes" id="UP000186698">
    <property type="component" value="Chromosome 2L"/>
</dbReference>
<name>A0A1L8HJD2_XENLA</name>
<gene>
    <name evidence="15" type="primary">LOC108708751</name>
</gene>
<evidence type="ECO:0000256" key="10">
    <source>
        <dbReference type="ARBA" id="ARBA00023136"/>
    </source>
</evidence>
<dbReference type="STRING" id="8355.A0A1L8HJD2"/>
<dbReference type="Pfam" id="PF00474">
    <property type="entry name" value="SSF"/>
    <property type="match status" value="1"/>
</dbReference>
<keyword evidence="3" id="KW-0813">Transport</keyword>
<keyword evidence="14" id="KW-1185">Reference proteome</keyword>
<dbReference type="AlphaFoldDB" id="A0A1L8HJD2"/>
<evidence type="ECO:0000256" key="4">
    <source>
        <dbReference type="ARBA" id="ARBA00022692"/>
    </source>
</evidence>
<keyword evidence="5" id="KW-0769">Symport</keyword>
<evidence type="ECO:0000313" key="14">
    <source>
        <dbReference type="Proteomes" id="UP000186698"/>
    </source>
</evidence>
<dbReference type="PROSITE" id="PS50283">
    <property type="entry name" value="NA_SOLUT_SYMP_3"/>
    <property type="match status" value="1"/>
</dbReference>
<accession>A0A1L8HJD2</accession>
<evidence type="ECO:0000256" key="12">
    <source>
        <dbReference type="ARBA" id="ARBA00023201"/>
    </source>
</evidence>
<keyword evidence="9" id="KW-0406">Ion transport</keyword>
<dbReference type="InterPro" id="IPR001734">
    <property type="entry name" value="Na/solute_symporter"/>
</dbReference>
<dbReference type="CDD" id="cd11474">
    <property type="entry name" value="SLC5sbd_CHT"/>
    <property type="match status" value="1"/>
</dbReference>
<keyword evidence="4" id="KW-0812">Transmembrane</keyword>
<dbReference type="OMA" id="TVMDPLQ"/>
<protein>
    <submittedName>
        <fullName evidence="15">High affinity choline transporter 1</fullName>
    </submittedName>
</protein>
<dbReference type="GeneID" id="108708751"/>
<dbReference type="PANTHER" id="PTHR45897:SF5">
    <property type="entry name" value="HIGH AFFINITY CHOLINE TRANSPORTER 1"/>
    <property type="match status" value="1"/>
</dbReference>
<dbReference type="GO" id="GO:0008292">
    <property type="term" value="P:acetylcholine biosynthetic process"/>
    <property type="evidence" value="ECO:0000318"/>
    <property type="project" value="GO_Central"/>
</dbReference>
<dbReference type="GO" id="GO:0005307">
    <property type="term" value="F:choline:sodium symporter activity"/>
    <property type="evidence" value="ECO:0000318"/>
    <property type="project" value="GO_Central"/>
</dbReference>
<keyword evidence="8" id="KW-0915">Sodium</keyword>
<dbReference type="PANTHER" id="PTHR45897">
    <property type="entry name" value="HIGH-AFFINITY CHOLINE TRANSPORTER 1"/>
    <property type="match status" value="1"/>
</dbReference>
<dbReference type="PaxDb" id="8355-A0A1L8HJD2"/>